<gene>
    <name evidence="2" type="ORF">LMG26411_06696</name>
</gene>
<keyword evidence="3" id="KW-1185">Reference proteome</keyword>
<evidence type="ECO:0000313" key="3">
    <source>
        <dbReference type="Proteomes" id="UP000672657"/>
    </source>
</evidence>
<dbReference type="Proteomes" id="UP000672657">
    <property type="component" value="Unassembled WGS sequence"/>
</dbReference>
<evidence type="ECO:0000313" key="2">
    <source>
        <dbReference type="EMBL" id="CAG2159424.1"/>
    </source>
</evidence>
<evidence type="ECO:0000256" key="1">
    <source>
        <dbReference type="SAM" id="MobiDB-lite"/>
    </source>
</evidence>
<organism evidence="2 3">
    <name type="scientific">Cupriavidus numazuensis</name>
    <dbReference type="NCBI Taxonomy" id="221992"/>
    <lineage>
        <taxon>Bacteria</taxon>
        <taxon>Pseudomonadati</taxon>
        <taxon>Pseudomonadota</taxon>
        <taxon>Betaproteobacteria</taxon>
        <taxon>Burkholderiales</taxon>
        <taxon>Burkholderiaceae</taxon>
        <taxon>Cupriavidus</taxon>
    </lineage>
</organism>
<protein>
    <recommendedName>
        <fullName evidence="4">DUF4258 domain-containing protein</fullName>
    </recommendedName>
</protein>
<feature type="region of interest" description="Disordered" evidence="1">
    <location>
        <begin position="1"/>
        <end position="27"/>
    </location>
</feature>
<evidence type="ECO:0008006" key="4">
    <source>
        <dbReference type="Google" id="ProtNLM"/>
    </source>
</evidence>
<dbReference type="EMBL" id="CAJPVI010000059">
    <property type="protein sequence ID" value="CAG2159424.1"/>
    <property type="molecule type" value="Genomic_DNA"/>
</dbReference>
<sequence length="100" mass="11084">MSYSNPGFESTRYRRTSMSRHADKRAQQRGIDKVVLPLLLGYGQREFDGKGGVSCLMTATSLNTLSRVVGRTKQVEALAGVYVVVSTEDHTVITMGHRHN</sequence>
<reference evidence="2 3" key="1">
    <citation type="submission" date="2021-03" db="EMBL/GenBank/DDBJ databases">
        <authorList>
            <person name="Peeters C."/>
        </authorList>
    </citation>
    <scope>NUCLEOTIDE SEQUENCE [LARGE SCALE GENOMIC DNA]</scope>
    <source>
        <strain evidence="2 3">LMG 26411</strain>
    </source>
</reference>
<name>A0ABM8TT45_9BURK</name>
<comment type="caution">
    <text evidence="2">The sequence shown here is derived from an EMBL/GenBank/DDBJ whole genome shotgun (WGS) entry which is preliminary data.</text>
</comment>
<proteinExistence type="predicted"/>
<dbReference type="RefSeq" id="WP_211957505.1">
    <property type="nucleotide sequence ID" value="NZ_CAJPVI010000059.1"/>
</dbReference>
<accession>A0ABM8TT45</accession>